<dbReference type="InterPro" id="IPR011009">
    <property type="entry name" value="Kinase-like_dom_sf"/>
</dbReference>
<proteinExistence type="predicted"/>
<protein>
    <submittedName>
        <fullName evidence="1">Uncharacterized protein</fullName>
    </submittedName>
</protein>
<dbReference type="SUPFAM" id="SSF56112">
    <property type="entry name" value="Protein kinase-like (PK-like)"/>
    <property type="match status" value="1"/>
</dbReference>
<name>A0AAD4E0N0_9AGAM</name>
<reference evidence="1" key="1">
    <citation type="journal article" date="2020" name="New Phytol.">
        <title>Comparative genomics reveals dynamic genome evolution in host specialist ectomycorrhizal fungi.</title>
        <authorList>
            <person name="Lofgren L.A."/>
            <person name="Nguyen N.H."/>
            <person name="Vilgalys R."/>
            <person name="Ruytinx J."/>
            <person name="Liao H.L."/>
            <person name="Branco S."/>
            <person name="Kuo A."/>
            <person name="LaButti K."/>
            <person name="Lipzen A."/>
            <person name="Andreopoulos W."/>
            <person name="Pangilinan J."/>
            <person name="Riley R."/>
            <person name="Hundley H."/>
            <person name="Na H."/>
            <person name="Barry K."/>
            <person name="Grigoriev I.V."/>
            <person name="Stajich J.E."/>
            <person name="Kennedy P.G."/>
        </authorList>
    </citation>
    <scope>NUCLEOTIDE SEQUENCE</scope>
    <source>
        <strain evidence="1">FC203</strain>
    </source>
</reference>
<accession>A0AAD4E0N0</accession>
<dbReference type="Gene3D" id="3.30.200.20">
    <property type="entry name" value="Phosphorylase Kinase, domain 1"/>
    <property type="match status" value="1"/>
</dbReference>
<organism evidence="1 2">
    <name type="scientific">Suillus fuscotomentosus</name>
    <dbReference type="NCBI Taxonomy" id="1912939"/>
    <lineage>
        <taxon>Eukaryota</taxon>
        <taxon>Fungi</taxon>
        <taxon>Dikarya</taxon>
        <taxon>Basidiomycota</taxon>
        <taxon>Agaricomycotina</taxon>
        <taxon>Agaricomycetes</taxon>
        <taxon>Agaricomycetidae</taxon>
        <taxon>Boletales</taxon>
        <taxon>Suillineae</taxon>
        <taxon>Suillaceae</taxon>
        <taxon>Suillus</taxon>
    </lineage>
</organism>
<dbReference type="RefSeq" id="XP_041222956.1">
    <property type="nucleotide sequence ID" value="XM_041372155.1"/>
</dbReference>
<sequence>MIATTGGDKIALDNRLADLTGVVSKDSPHPIAHGSFGDVWKCTYTASNRQGSEVAVKSIRIDESQVTISGPDSELLKDSWAIYGSNCHHENILPLRGFSHGFKLLSAIIFPWTQWLTHRIPWTPVHRINHPTNIRALRFSGTLACSFDGQFCEMVFKICSERAIVYPWENGRWK</sequence>
<keyword evidence="2" id="KW-1185">Reference proteome</keyword>
<comment type="caution">
    <text evidence="1">The sequence shown here is derived from an EMBL/GenBank/DDBJ whole genome shotgun (WGS) entry which is preliminary data.</text>
</comment>
<dbReference type="AlphaFoldDB" id="A0AAD4E0N0"/>
<evidence type="ECO:0000313" key="2">
    <source>
        <dbReference type="Proteomes" id="UP001195769"/>
    </source>
</evidence>
<dbReference type="Proteomes" id="UP001195769">
    <property type="component" value="Unassembled WGS sequence"/>
</dbReference>
<dbReference type="EMBL" id="JABBWK010000047">
    <property type="protein sequence ID" value="KAG1897380.1"/>
    <property type="molecule type" value="Genomic_DNA"/>
</dbReference>
<evidence type="ECO:0000313" key="1">
    <source>
        <dbReference type="EMBL" id="KAG1897380.1"/>
    </source>
</evidence>
<dbReference type="GeneID" id="64666453"/>
<gene>
    <name evidence="1" type="ORF">F5891DRAFT_535904</name>
</gene>